<dbReference type="STRING" id="426128.SAMN05660297_03226"/>
<keyword evidence="3" id="KW-1185">Reference proteome</keyword>
<keyword evidence="1" id="KW-0812">Transmembrane</keyword>
<protein>
    <submittedName>
        <fullName evidence="2">Uncharacterized protein</fullName>
    </submittedName>
</protein>
<dbReference type="EMBL" id="FOHU01000021">
    <property type="protein sequence ID" value="SET70672.1"/>
    <property type="molecule type" value="Genomic_DNA"/>
</dbReference>
<keyword evidence="1" id="KW-1133">Transmembrane helix</keyword>
<reference evidence="2 3" key="1">
    <citation type="submission" date="2016-10" db="EMBL/GenBank/DDBJ databases">
        <authorList>
            <person name="de Groot N.N."/>
        </authorList>
    </citation>
    <scope>NUCLEOTIDE SEQUENCE [LARGE SCALE GENOMIC DNA]</scope>
    <source>
        <strain evidence="2 3">DSM 18979</strain>
    </source>
</reference>
<dbReference type="AlphaFoldDB" id="A0A1I0GKH2"/>
<evidence type="ECO:0000313" key="3">
    <source>
        <dbReference type="Proteomes" id="UP000199568"/>
    </source>
</evidence>
<gene>
    <name evidence="2" type="ORF">SAMN05660297_03226</name>
</gene>
<feature type="transmembrane region" description="Helical" evidence="1">
    <location>
        <begin position="84"/>
        <end position="109"/>
    </location>
</feature>
<keyword evidence="1" id="KW-0472">Membrane</keyword>
<accession>A0A1I0GKH2</accession>
<feature type="transmembrane region" description="Helical" evidence="1">
    <location>
        <begin position="153"/>
        <end position="174"/>
    </location>
</feature>
<proteinExistence type="predicted"/>
<sequence length="181" mass="20416">MNTEGFRKLYWGFFFMLSFRIQGFDIIPNIVGYILFFIGAGMLASNSEYFSKARSFSIPMIPLSIFSIYERPAEGGGIHLGGFWPLGALISIASLVLTLLIVYNLFMGIKDMATAQERDDIYEEADKRWQQYFMLQLAVVAGFILIIVPALGIIYFLALFIASVTLILTIMGFMKRCGENL</sequence>
<feature type="transmembrane region" description="Helical" evidence="1">
    <location>
        <begin position="26"/>
        <end position="44"/>
    </location>
</feature>
<dbReference type="OrthoDB" id="2596219at2"/>
<evidence type="ECO:0000256" key="1">
    <source>
        <dbReference type="SAM" id="Phobius"/>
    </source>
</evidence>
<dbReference type="RefSeq" id="WP_090446375.1">
    <property type="nucleotide sequence ID" value="NZ_FOHU01000021.1"/>
</dbReference>
<dbReference type="Proteomes" id="UP000199568">
    <property type="component" value="Unassembled WGS sequence"/>
</dbReference>
<feature type="transmembrane region" description="Helical" evidence="1">
    <location>
        <begin position="129"/>
        <end position="147"/>
    </location>
</feature>
<organism evidence="2 3">
    <name type="scientific">Natronincola peptidivorans</name>
    <dbReference type="NCBI Taxonomy" id="426128"/>
    <lineage>
        <taxon>Bacteria</taxon>
        <taxon>Bacillati</taxon>
        <taxon>Bacillota</taxon>
        <taxon>Clostridia</taxon>
        <taxon>Peptostreptococcales</taxon>
        <taxon>Natronincolaceae</taxon>
        <taxon>Natronincola</taxon>
    </lineage>
</organism>
<name>A0A1I0GKH2_9FIRM</name>
<evidence type="ECO:0000313" key="2">
    <source>
        <dbReference type="EMBL" id="SET70672.1"/>
    </source>
</evidence>